<protein>
    <recommendedName>
        <fullName evidence="6">Thiol peroxidase</fullName>
        <shortName evidence="6">Tpx</shortName>
        <ecNumber evidence="6">1.11.1.24</ecNumber>
    </recommendedName>
    <alternativeName>
        <fullName evidence="6">Peroxiredoxin tpx</fullName>
        <shortName evidence="6">Prx</shortName>
    </alternativeName>
    <alternativeName>
        <fullName evidence="6">Thioredoxin peroxidase</fullName>
    </alternativeName>
    <alternativeName>
        <fullName evidence="6">Thioredoxin-dependent peroxiredoxin</fullName>
    </alternativeName>
</protein>
<dbReference type="PROSITE" id="PS51352">
    <property type="entry name" value="THIOREDOXIN_2"/>
    <property type="match status" value="1"/>
</dbReference>
<accession>A0A3D8IXG9</accession>
<dbReference type="InterPro" id="IPR050455">
    <property type="entry name" value="Tpx_Peroxidase_subfamily"/>
</dbReference>
<keyword evidence="1 6" id="KW-0575">Peroxidase</keyword>
<evidence type="ECO:0000313" key="9">
    <source>
        <dbReference type="Proteomes" id="UP000257067"/>
    </source>
</evidence>
<evidence type="ECO:0000259" key="7">
    <source>
        <dbReference type="PROSITE" id="PS51352"/>
    </source>
</evidence>
<evidence type="ECO:0000256" key="3">
    <source>
        <dbReference type="ARBA" id="ARBA00023002"/>
    </source>
</evidence>
<name>A0A3D8IXG9_9HELI</name>
<dbReference type="Proteomes" id="UP000257067">
    <property type="component" value="Unassembled WGS sequence"/>
</dbReference>
<keyword evidence="4 6" id="KW-1015">Disulfide bond</keyword>
<comment type="subunit">
    <text evidence="6">Homodimer.</text>
</comment>
<dbReference type="HAMAP" id="MF_00269">
    <property type="entry name" value="Tpx"/>
    <property type="match status" value="1"/>
</dbReference>
<dbReference type="Gene3D" id="3.40.30.10">
    <property type="entry name" value="Glutaredoxin"/>
    <property type="match status" value="1"/>
</dbReference>
<organism evidence="8 9">
    <name type="scientific">Helicobacter cholecystus</name>
    <dbReference type="NCBI Taxonomy" id="45498"/>
    <lineage>
        <taxon>Bacteria</taxon>
        <taxon>Pseudomonadati</taxon>
        <taxon>Campylobacterota</taxon>
        <taxon>Epsilonproteobacteria</taxon>
        <taxon>Campylobacterales</taxon>
        <taxon>Helicobacteraceae</taxon>
        <taxon>Helicobacter</taxon>
    </lineage>
</organism>
<dbReference type="InterPro" id="IPR013766">
    <property type="entry name" value="Thioredoxin_domain"/>
</dbReference>
<dbReference type="AlphaFoldDB" id="A0A3D8IXG9"/>
<dbReference type="OrthoDB" id="9781543at2"/>
<dbReference type="GO" id="GO:0008379">
    <property type="term" value="F:thioredoxin peroxidase activity"/>
    <property type="evidence" value="ECO:0007669"/>
    <property type="project" value="UniProtKB-UniRule"/>
</dbReference>
<keyword evidence="2 6" id="KW-0049">Antioxidant</keyword>
<dbReference type="NCBIfam" id="NF001808">
    <property type="entry name" value="PRK00522.1"/>
    <property type="match status" value="1"/>
</dbReference>
<dbReference type="RefSeq" id="WP_104724252.1">
    <property type="nucleotide sequence ID" value="NZ_FZNE01000003.1"/>
</dbReference>
<comment type="catalytic activity">
    <reaction evidence="6">
        <text>a hydroperoxide + [thioredoxin]-dithiol = an alcohol + [thioredoxin]-disulfide + H2O</text>
        <dbReference type="Rhea" id="RHEA:62620"/>
        <dbReference type="Rhea" id="RHEA-COMP:10698"/>
        <dbReference type="Rhea" id="RHEA-COMP:10700"/>
        <dbReference type="ChEBI" id="CHEBI:15377"/>
        <dbReference type="ChEBI" id="CHEBI:29950"/>
        <dbReference type="ChEBI" id="CHEBI:30879"/>
        <dbReference type="ChEBI" id="CHEBI:35924"/>
        <dbReference type="ChEBI" id="CHEBI:50058"/>
        <dbReference type="EC" id="1.11.1.24"/>
    </reaction>
</comment>
<comment type="similarity">
    <text evidence="6">Belongs to the peroxiredoxin family. Tpx subfamily.</text>
</comment>
<comment type="caution">
    <text evidence="8">The sequence shown here is derived from an EMBL/GenBank/DDBJ whole genome shotgun (WGS) entry which is preliminary data.</text>
</comment>
<evidence type="ECO:0000256" key="6">
    <source>
        <dbReference type="HAMAP-Rule" id="MF_00269"/>
    </source>
</evidence>
<gene>
    <name evidence="6" type="primary">tpx</name>
    <name evidence="8" type="ORF">CQA62_03270</name>
</gene>
<dbReference type="InterPro" id="IPR013740">
    <property type="entry name" value="Redoxin"/>
</dbReference>
<comment type="miscellaneous">
    <text evidence="6">The active site is a conserved redox-active cysteine residue, the peroxidatic cysteine (C(P)), which makes the nucleophilic attack on the peroxide substrate. The peroxide oxidizes the C(P)-SH to cysteine sulfenic acid (C(P)-SOH), which then reacts with another cysteine residue, the resolving cysteine (C(R)), to form a disulfide bridge. The disulfide is subsequently reduced by an appropriate electron donor to complete the catalytic cycle. In this atypical 2-Cys peroxiredoxin, C(R) is present in the same subunit to form an intramolecular disulfide. The disulfide is subsequently reduced by thioredoxin.</text>
</comment>
<evidence type="ECO:0000256" key="5">
    <source>
        <dbReference type="ARBA" id="ARBA00023284"/>
    </source>
</evidence>
<dbReference type="InterPro" id="IPR018219">
    <property type="entry name" value="Tpx_CS"/>
</dbReference>
<evidence type="ECO:0000256" key="1">
    <source>
        <dbReference type="ARBA" id="ARBA00022559"/>
    </source>
</evidence>
<dbReference type="InterPro" id="IPR036249">
    <property type="entry name" value="Thioredoxin-like_sf"/>
</dbReference>
<dbReference type="InterPro" id="IPR002065">
    <property type="entry name" value="TPX"/>
</dbReference>
<reference evidence="8 9" key="1">
    <citation type="submission" date="2018-04" db="EMBL/GenBank/DDBJ databases">
        <title>Novel Campyloabacter and Helicobacter Species and Strains.</title>
        <authorList>
            <person name="Mannion A.J."/>
            <person name="Shen Z."/>
            <person name="Fox J.G."/>
        </authorList>
    </citation>
    <scope>NUCLEOTIDE SEQUENCE [LARGE SCALE GENOMIC DNA]</scope>
    <source>
        <strain evidence="8 9">ATCC 700242</strain>
    </source>
</reference>
<dbReference type="EMBL" id="NXLU01000002">
    <property type="protein sequence ID" value="RDU69680.1"/>
    <property type="molecule type" value="Genomic_DNA"/>
</dbReference>
<dbReference type="Pfam" id="PF08534">
    <property type="entry name" value="Redoxin"/>
    <property type="match status" value="1"/>
</dbReference>
<dbReference type="PANTHER" id="PTHR43110">
    <property type="entry name" value="THIOL PEROXIDASE"/>
    <property type="match status" value="1"/>
</dbReference>
<feature type="active site" description="Cysteine sulfenic acid (-SOH) intermediate" evidence="6">
    <location>
        <position position="59"/>
    </location>
</feature>
<dbReference type="CDD" id="cd03014">
    <property type="entry name" value="PRX_Atyp2cys"/>
    <property type="match status" value="1"/>
</dbReference>
<feature type="domain" description="Thioredoxin" evidence="7">
    <location>
        <begin position="17"/>
        <end position="164"/>
    </location>
</feature>
<dbReference type="SUPFAM" id="SSF52833">
    <property type="entry name" value="Thioredoxin-like"/>
    <property type="match status" value="1"/>
</dbReference>
<sequence length="164" mass="17934">MKPTFQGNPVSLVGNILNIGENAPEVTLPGKDLNEVKVGGVSEKYQIINVVPSLDTGVCAMQTKKFNTEASKLPNAEVFVISMDLPFAQGRFCSTEGIENLTVLSDFRNKEFGEKYGLLINDTALKGLLTRAVIVIDPEGKIIYQEVVPEITTEPNYQAVLNLF</sequence>
<keyword evidence="9" id="KW-1185">Reference proteome</keyword>
<dbReference type="PROSITE" id="PS01265">
    <property type="entry name" value="TPX"/>
    <property type="match status" value="1"/>
</dbReference>
<keyword evidence="5 6" id="KW-0676">Redox-active center</keyword>
<evidence type="ECO:0000256" key="4">
    <source>
        <dbReference type="ARBA" id="ARBA00023157"/>
    </source>
</evidence>
<dbReference type="EC" id="1.11.1.24" evidence="6"/>
<evidence type="ECO:0000256" key="2">
    <source>
        <dbReference type="ARBA" id="ARBA00022862"/>
    </source>
</evidence>
<dbReference type="PANTHER" id="PTHR43110:SF1">
    <property type="entry name" value="THIOL PEROXIDASE"/>
    <property type="match status" value="1"/>
</dbReference>
<comment type="function">
    <text evidence="6">Thiol-specific peroxidase that catalyzes the reduction of hydrogen peroxide and organic hydroperoxides to water and alcohols, respectively. Plays a role in cell protection against oxidative stress by detoxifying peroxides.</text>
</comment>
<keyword evidence="3 6" id="KW-0560">Oxidoreductase</keyword>
<proteinExistence type="inferred from homology"/>
<feature type="disulfide bond" description="Redox-active" evidence="6">
    <location>
        <begin position="59"/>
        <end position="93"/>
    </location>
</feature>
<evidence type="ECO:0000313" key="8">
    <source>
        <dbReference type="EMBL" id="RDU69680.1"/>
    </source>
</evidence>